<dbReference type="RefSeq" id="WP_092735936.1">
    <property type="nucleotide sequence ID" value="NZ_FNAS01000003.1"/>
</dbReference>
<proteinExistence type="predicted"/>
<feature type="domain" description="ORC1/DEAH AAA+ ATPase" evidence="1">
    <location>
        <begin position="94"/>
        <end position="209"/>
    </location>
</feature>
<dbReference type="EMBL" id="FNAS01000003">
    <property type="protein sequence ID" value="SDE08450.1"/>
    <property type="molecule type" value="Genomic_DNA"/>
</dbReference>
<evidence type="ECO:0000259" key="1">
    <source>
        <dbReference type="Pfam" id="PF13401"/>
    </source>
</evidence>
<protein>
    <recommendedName>
        <fullName evidence="1">ORC1/DEAH AAA+ ATPase domain-containing protein</fullName>
    </recommendedName>
</protein>
<name>A0A1G7A0Z6_9FLAO</name>
<accession>A0A1G7A0Z6</accession>
<dbReference type="Pfam" id="PF13401">
    <property type="entry name" value="AAA_22"/>
    <property type="match status" value="1"/>
</dbReference>
<dbReference type="InterPro" id="IPR027417">
    <property type="entry name" value="P-loop_NTPase"/>
</dbReference>
<dbReference type="GO" id="GO:0016887">
    <property type="term" value="F:ATP hydrolysis activity"/>
    <property type="evidence" value="ECO:0007669"/>
    <property type="project" value="InterPro"/>
</dbReference>
<dbReference type="InterPro" id="IPR049945">
    <property type="entry name" value="AAA_22"/>
</dbReference>
<evidence type="ECO:0000313" key="3">
    <source>
        <dbReference type="Proteomes" id="UP000198517"/>
    </source>
</evidence>
<dbReference type="Gene3D" id="3.40.50.300">
    <property type="entry name" value="P-loop containing nucleotide triphosphate hydrolases"/>
    <property type="match status" value="1"/>
</dbReference>
<dbReference type="OrthoDB" id="799824at2"/>
<organism evidence="2 3">
    <name type="scientific">Riemerella columbipharyngis</name>
    <dbReference type="NCBI Taxonomy" id="1071918"/>
    <lineage>
        <taxon>Bacteria</taxon>
        <taxon>Pseudomonadati</taxon>
        <taxon>Bacteroidota</taxon>
        <taxon>Flavobacteriia</taxon>
        <taxon>Flavobacteriales</taxon>
        <taxon>Weeksellaceae</taxon>
        <taxon>Riemerella</taxon>
    </lineage>
</organism>
<evidence type="ECO:0000313" key="2">
    <source>
        <dbReference type="EMBL" id="SDE08450.1"/>
    </source>
</evidence>
<dbReference type="STRING" id="1071918.SAMN05421544_1034"/>
<dbReference type="SUPFAM" id="SSF52540">
    <property type="entry name" value="P-loop containing nucleoside triphosphate hydrolases"/>
    <property type="match status" value="1"/>
</dbReference>
<keyword evidence="3" id="KW-1185">Reference proteome</keyword>
<dbReference type="Proteomes" id="UP000198517">
    <property type="component" value="Unassembled WGS sequence"/>
</dbReference>
<reference evidence="2 3" key="1">
    <citation type="submission" date="2016-10" db="EMBL/GenBank/DDBJ databases">
        <authorList>
            <person name="de Groot N.N."/>
        </authorList>
    </citation>
    <scope>NUCLEOTIDE SEQUENCE [LARGE SCALE GENOMIC DNA]</scope>
    <source>
        <strain evidence="2 3">DSM 24015</strain>
    </source>
</reference>
<dbReference type="AlphaFoldDB" id="A0A1G7A0Z6"/>
<gene>
    <name evidence="2" type="ORF">SAMN05421544_1034</name>
</gene>
<sequence length="297" mass="33242">MNISNELREAIAQAMLTNRDNYGGSAEAYAKTLGISGAVFSRLKKGERKGLLSATQWMNIGRKLQVTIGKNTWKAVETDVYLEIRDDFQFCQQNAKSLILVDDCGIGKTYSAKILISQMCNAFYIDASQHKTKRNFIKALAREIGCGTDGTFTEILENIKYYINALSGCFICIDEAGDLDYPAFLELKGLINGTAGNCGWYMMGADGLRAKIKRGINNHKVGYREIFDRFSAEFRGITPDEKSQKYEFYDKLLRDVAAANMSDKSKVSQIVKQCLAKNSDKIKSLRYLETIIKTQAA</sequence>